<dbReference type="AlphaFoldDB" id="A2RUW9"/>
<dbReference type="GO" id="GO:0019900">
    <property type="term" value="F:kinase binding"/>
    <property type="evidence" value="ECO:0000318"/>
    <property type="project" value="GO_Central"/>
</dbReference>
<feature type="compositionally biased region" description="Low complexity" evidence="8">
    <location>
        <begin position="514"/>
        <end position="531"/>
    </location>
</feature>
<gene>
    <name evidence="13 14" type="primary">wwc3</name>
    <name evidence="11 13" type="ORF">zgc:158241</name>
</gene>
<feature type="domain" description="WW" evidence="10">
    <location>
        <begin position="62"/>
        <end position="95"/>
    </location>
</feature>
<evidence type="ECO:0000256" key="4">
    <source>
        <dbReference type="ARBA" id="ARBA00023015"/>
    </source>
</evidence>
<feature type="coiled-coil region" evidence="7">
    <location>
        <begin position="173"/>
        <end position="200"/>
    </location>
</feature>
<reference evidence="13" key="3">
    <citation type="journal article" date="2016" name="BMC Genomics">
        <title>Gene evolution and gene expression after whole genome duplication in fish: the PhyloFish database.</title>
        <authorList>
            <person name="Pasquier J."/>
            <person name="Cabau C."/>
            <person name="Nguyen T."/>
            <person name="Jouanno E."/>
            <person name="Severac D."/>
            <person name="Braasch I."/>
            <person name="Journot L."/>
            <person name="Pontarotti P."/>
            <person name="Klopp C."/>
            <person name="Postlethwait J.H."/>
            <person name="Guiguen Y."/>
            <person name="Bobe J."/>
        </authorList>
    </citation>
    <scope>NUCLEOTIDE SEQUENCE</scope>
</reference>
<dbReference type="InterPro" id="IPR000008">
    <property type="entry name" value="C2_dom"/>
</dbReference>
<dbReference type="Gene3D" id="2.20.70.10">
    <property type="match status" value="2"/>
</dbReference>
<dbReference type="FunFam" id="2.20.70.10:FF:000041">
    <property type="entry name" value="WW and C2 domain containing 1"/>
    <property type="match status" value="1"/>
</dbReference>
<feature type="region of interest" description="Disordered" evidence="8">
    <location>
        <begin position="1082"/>
        <end position="1123"/>
    </location>
</feature>
<dbReference type="KEGG" id="dre:566492"/>
<dbReference type="InterPro" id="IPR036020">
    <property type="entry name" value="WW_dom_sf"/>
</dbReference>
<dbReference type="PANTHER" id="PTHR14791">
    <property type="entry name" value="BOMB/KIRA PROTEINS"/>
    <property type="match status" value="1"/>
</dbReference>
<sequence>MPWVSSCKRRESSELPLPPGWEEARDYDGRVFYIDHNTRQTSWIDPRDRITKPLTFADCVGDELPLGWEVVYDQQVGVYYIDHINKTTQIENPRTQWRQEQERMLKEYLVVAQEALNAKKEMYQIKQQRLELAQQEMQLFNQLTQDDNRSITSSHSGSSSNAKYDPDQIKAEIACRRERLSRLKQELAQMRQELQYKEMGVETLQEIDRKMSSSQTNYKLDEAQAIFSELRSIKKAISTGEKERQDLIQSLAKLTLNFCDSINEVTNNAESLADSCSVQQYTDAGCQTDLMGEFGSQESSLLADRVKLSWQYEEAKKKMSSIQHQLAQLDSESWSGRAEADRDWDCLQLLREKETLLQELTLLSQQQHSSDTLLQLQEEKRRLQDEVQRAHSAQSQGANQRILLQEKRNVLMRQLEEATRITTYLHSQLKSLSASNLTVSSSSSRGSLASSRGSLASSRGSLSSVSFTDIYGLPQYDRTEGSSDVLDPSFRYLLPLESHSSGSAYGPKRSHDTPQSLTSLSSRSSLSSLSPPSSPMDTPYHSAPQDCPLAQMTEEYMEVASRGLLAEGLRTQSQAQQHTTLSGDGEVGIAATAHLLEGKSHRDAALQGTHSSTGVTLRCKSASRTSRRARRVSAGVNEDVLATDSGVFEAWSRSRTEESEEVSFAQDVTVAVSEPVHIQIGLLYDSNSRFLLLHVLQMRNLSKASIRDRWKVFVKVHVLPMDSSRPCTYYCCKAQEPQSLLSFNESFRIPLSVGGPGAHALQFSLSTLGPLAQEELLGSAQVSLTDCVGSTEMLFQWLKVQFHSTENHRPEHRRLSQPNRIMDEEEEKNEGQGKLEVSVVSHLEEMKKELQRSEEELERKEEPGEAVSERSWQAESVDSGCSNSTAFVIPCPESLCGEGICLTSGRRCLQPAERNPIIKVDKATNTEGVFAEPMRMRPKERTGRWGHSSPFMRSSTIVRSQTFSPGARSQYVCRLYRSDSDSSTLPKKSPFIRNTLERRTLRYKQQSHRSSLAEQPTRTSLDLELDLQACRTRQRQLTEELAALRELKLRLEEPMQGPRGPADLPHWALRDERFRNLLREAQRQSKQTRQEQRQEEAAERRLRKASKEVLQMRGQSHKEPLPVQTFKEKMAFFTRPRFNIPPLPADDV</sequence>
<feature type="region of interest" description="Disordered" evidence="8">
    <location>
        <begin position="603"/>
        <end position="622"/>
    </location>
</feature>
<dbReference type="Pfam" id="PF25802">
    <property type="entry name" value="WWC1"/>
    <property type="match status" value="1"/>
</dbReference>
<reference evidence="12" key="2">
    <citation type="journal article" date="2013" name="Nature">
        <title>The zebrafish reference genome sequence and its relationship to the human genome.</title>
        <authorList>
            <consortium name="Genome Reference Consortium Zebrafish"/>
            <person name="Howe K."/>
            <person name="Clark M.D."/>
            <person name="Torroja C.F."/>
            <person name="Torrance J."/>
            <person name="Berthelot C."/>
            <person name="Muffato M."/>
            <person name="Collins J.E."/>
            <person name="Humphray S."/>
            <person name="McLaren K."/>
            <person name="Matthews L."/>
            <person name="McLaren S."/>
            <person name="Sealy I."/>
            <person name="Caccamo M."/>
            <person name="Churcher C."/>
            <person name="Scott C."/>
            <person name="Barrett J.C."/>
            <person name="Koch R."/>
            <person name="Rauch G.J."/>
            <person name="White S."/>
            <person name="Chow W."/>
            <person name="Kilian B."/>
            <person name="Quintais L.T."/>
            <person name="Guerra-Assuncao J.A."/>
            <person name="Zhou Y."/>
            <person name="Gu Y."/>
            <person name="Yen J."/>
            <person name="Vogel J.H."/>
            <person name="Eyre T."/>
            <person name="Redmond S."/>
            <person name="Banerjee R."/>
            <person name="Chi J."/>
            <person name="Fu B."/>
            <person name="Langley E."/>
            <person name="Maguire S.F."/>
            <person name="Laird G.K."/>
            <person name="Lloyd D."/>
            <person name="Kenyon E."/>
            <person name="Donaldson S."/>
            <person name="Sehra H."/>
            <person name="Almeida-King J."/>
            <person name="Loveland J."/>
            <person name="Trevanion S."/>
            <person name="Jones M."/>
            <person name="Quail M."/>
            <person name="Willey D."/>
            <person name="Hunt A."/>
            <person name="Burton J."/>
            <person name="Sims S."/>
            <person name="McLay K."/>
            <person name="Plumb B."/>
            <person name="Davis J."/>
            <person name="Clee C."/>
            <person name="Oliver K."/>
            <person name="Clark R."/>
            <person name="Riddle C."/>
            <person name="Elliot D."/>
            <person name="Eliott D."/>
            <person name="Threadgold G."/>
            <person name="Harden G."/>
            <person name="Ware D."/>
            <person name="Begum S."/>
            <person name="Mortimore B."/>
            <person name="Mortimer B."/>
            <person name="Kerry G."/>
            <person name="Heath P."/>
            <person name="Phillimore B."/>
            <person name="Tracey A."/>
            <person name="Corby N."/>
            <person name="Dunn M."/>
            <person name="Johnson C."/>
            <person name="Wood J."/>
            <person name="Clark S."/>
            <person name="Pelan S."/>
            <person name="Griffiths G."/>
            <person name="Smith M."/>
            <person name="Glithero R."/>
            <person name="Howden P."/>
            <person name="Barker N."/>
            <person name="Lloyd C."/>
            <person name="Stevens C."/>
            <person name="Harley J."/>
            <person name="Holt K."/>
            <person name="Panagiotidis G."/>
            <person name="Lovell J."/>
            <person name="Beasley H."/>
            <person name="Henderson C."/>
            <person name="Gordon D."/>
            <person name="Auger K."/>
            <person name="Wright D."/>
            <person name="Collins J."/>
            <person name="Raisen C."/>
            <person name="Dyer L."/>
            <person name="Leung K."/>
            <person name="Robertson L."/>
            <person name="Ambridge K."/>
            <person name="Leongamornlert D."/>
            <person name="McGuire S."/>
            <person name="Gilderthorp R."/>
            <person name="Griffiths C."/>
            <person name="Manthravadi D."/>
            <person name="Nichol S."/>
            <person name="Barker G."/>
            <person name="Whitehead S."/>
            <person name="Kay M."/>
            <person name="Brown J."/>
            <person name="Murnane C."/>
            <person name="Gray E."/>
            <person name="Humphries M."/>
            <person name="Sycamore N."/>
            <person name="Barker D."/>
            <person name="Saunders D."/>
            <person name="Wallis J."/>
            <person name="Babbage A."/>
            <person name="Hammond S."/>
            <person name="Mashreghi-Mohammadi M."/>
            <person name="Barr L."/>
            <person name="Martin S."/>
            <person name="Wray P."/>
            <person name="Ellington A."/>
            <person name="Matthews N."/>
            <person name="Ellwood M."/>
            <person name="Woodmansey R."/>
            <person name="Clark G."/>
            <person name="Cooper J."/>
            <person name="Cooper J."/>
            <person name="Tromans A."/>
            <person name="Grafham D."/>
            <person name="Skuce C."/>
            <person name="Pandian R."/>
            <person name="Andrews R."/>
            <person name="Harrison E."/>
            <person name="Kimberley A."/>
            <person name="Garnett J."/>
            <person name="Fosker N."/>
            <person name="Hall R."/>
            <person name="Garner P."/>
            <person name="Kelly D."/>
            <person name="Bird C."/>
            <person name="Palmer S."/>
            <person name="Gehring I."/>
            <person name="Berger A."/>
            <person name="Dooley C.M."/>
            <person name="Ersan-Urun Z."/>
            <person name="Eser C."/>
            <person name="Geiger H."/>
            <person name="Geisler M."/>
            <person name="Karotki L."/>
            <person name="Kirn A."/>
            <person name="Konantz J."/>
            <person name="Konantz M."/>
            <person name="Oberlander M."/>
            <person name="Rudolph-Geiger S."/>
            <person name="Teucke M."/>
            <person name="Lanz C."/>
            <person name="Raddatz G."/>
            <person name="Osoegawa K."/>
            <person name="Zhu B."/>
            <person name="Rapp A."/>
            <person name="Widaa S."/>
            <person name="Langford C."/>
            <person name="Yang F."/>
            <person name="Schuster S.C."/>
            <person name="Carter N.P."/>
            <person name="Harrow J."/>
            <person name="Ning Z."/>
            <person name="Herrero J."/>
            <person name="Searle S.M."/>
            <person name="Enright A."/>
            <person name="Geisler R."/>
            <person name="Plasterk R.H."/>
            <person name="Lee C."/>
            <person name="Westerfield M."/>
            <person name="de Jong P.J."/>
            <person name="Zon L.I."/>
            <person name="Postlethwait J.H."/>
            <person name="Nusslein-Volhard C."/>
            <person name="Hubbard T.J."/>
            <person name="Roest Crollius H."/>
            <person name="Rogers J."/>
            <person name="Stemple D.L."/>
        </authorList>
    </citation>
    <scope>NUCLEOTIDE SEQUENCE [LARGE SCALE GENOMIC DNA]</scope>
</reference>
<evidence type="ECO:0000313" key="11">
    <source>
        <dbReference type="EMBL" id="AAI33078.1"/>
    </source>
</evidence>
<keyword evidence="6" id="KW-0804">Transcription</keyword>
<dbReference type="InterPro" id="IPR037771">
    <property type="entry name" value="C2_WWC"/>
</dbReference>
<dbReference type="SUPFAM" id="SSF49562">
    <property type="entry name" value="C2 domain (Calcium/lipid-binding domain, CaLB)"/>
    <property type="match status" value="1"/>
</dbReference>
<feature type="region of interest" description="Disordered" evidence="8">
    <location>
        <begin position="500"/>
        <end position="546"/>
    </location>
</feature>
<evidence type="ECO:0000256" key="5">
    <source>
        <dbReference type="ARBA" id="ARBA00023054"/>
    </source>
</evidence>
<dbReference type="Pfam" id="PF00397">
    <property type="entry name" value="WW"/>
    <property type="match status" value="2"/>
</dbReference>
<keyword evidence="4" id="KW-0805">Transcription regulation</keyword>
<dbReference type="GO" id="GO:0046621">
    <property type="term" value="P:negative regulation of organ growth"/>
    <property type="evidence" value="ECO:0000318"/>
    <property type="project" value="GO_Central"/>
</dbReference>
<accession>A2RUW9</accession>
<dbReference type="GO" id="GO:0006355">
    <property type="term" value="P:regulation of DNA-templated transcription"/>
    <property type="evidence" value="ECO:0000318"/>
    <property type="project" value="GO_Central"/>
</dbReference>
<reference evidence="13" key="4">
    <citation type="submission" date="2025-04" db="UniProtKB">
        <authorList>
            <consortium name="RefSeq"/>
        </authorList>
    </citation>
    <scope>IDENTIFICATION</scope>
</reference>
<keyword evidence="12" id="KW-1185">Reference proteome</keyword>
<evidence type="ECO:0000259" key="9">
    <source>
        <dbReference type="PROSITE" id="PS50004"/>
    </source>
</evidence>
<feature type="compositionally biased region" description="Low complexity" evidence="8">
    <location>
        <begin position="150"/>
        <end position="160"/>
    </location>
</feature>
<name>A2RUW9_DANRE</name>
<feature type="region of interest" description="Disordered" evidence="8">
    <location>
        <begin position="436"/>
        <end position="460"/>
    </location>
</feature>
<dbReference type="PhylomeDB" id="A2RUW9"/>
<dbReference type="SUPFAM" id="SSF51045">
    <property type="entry name" value="WW domain"/>
    <property type="match status" value="2"/>
</dbReference>
<evidence type="ECO:0000259" key="10">
    <source>
        <dbReference type="PROSITE" id="PS50020"/>
    </source>
</evidence>
<dbReference type="SMART" id="SM00456">
    <property type="entry name" value="WW"/>
    <property type="match status" value="2"/>
</dbReference>
<dbReference type="CTD" id="55841"/>
<evidence type="ECO:0000256" key="6">
    <source>
        <dbReference type="ARBA" id="ARBA00023163"/>
    </source>
</evidence>
<dbReference type="Proteomes" id="UP000000437">
    <property type="component" value="Chromosome 6"/>
</dbReference>
<keyword evidence="5 7" id="KW-0175">Coiled coil</keyword>
<comment type="subcellular location">
    <subcellularLocation>
        <location evidence="1">Cytoplasm</location>
    </subcellularLocation>
</comment>
<keyword evidence="2" id="KW-0963">Cytoplasm</keyword>
<dbReference type="PROSITE" id="PS50020">
    <property type="entry name" value="WW_DOMAIN_2"/>
    <property type="match status" value="2"/>
</dbReference>
<evidence type="ECO:0000313" key="13">
    <source>
        <dbReference type="RefSeq" id="NP_001103940.1"/>
    </source>
</evidence>
<dbReference type="GO" id="GO:0035330">
    <property type="term" value="P:regulation of hippo signaling"/>
    <property type="evidence" value="ECO:0000318"/>
    <property type="project" value="GO_Central"/>
</dbReference>
<keyword evidence="3" id="KW-0677">Repeat</keyword>
<dbReference type="RefSeq" id="NP_001103940.1">
    <property type="nucleotide sequence ID" value="NM_001110470.1"/>
</dbReference>
<dbReference type="GO" id="GO:0060090">
    <property type="term" value="F:molecular adaptor activity"/>
    <property type="evidence" value="ECO:0000318"/>
    <property type="project" value="GO_Central"/>
</dbReference>
<dbReference type="AGR" id="ZFIN:ZDB-GENE-070209-229"/>
<dbReference type="InterPro" id="IPR035892">
    <property type="entry name" value="C2_domain_sf"/>
</dbReference>
<feature type="domain" description="C2" evidence="9">
    <location>
        <begin position="674"/>
        <end position="798"/>
    </location>
</feature>
<dbReference type="GO" id="GO:0005737">
    <property type="term" value="C:cytoplasm"/>
    <property type="evidence" value="ECO:0000318"/>
    <property type="project" value="GO_Central"/>
</dbReference>
<dbReference type="OrthoDB" id="2020426at2759"/>
<dbReference type="CDD" id="cd08680">
    <property type="entry name" value="C2_Kibra"/>
    <property type="match status" value="1"/>
</dbReference>
<evidence type="ECO:0000256" key="8">
    <source>
        <dbReference type="SAM" id="MobiDB-lite"/>
    </source>
</evidence>
<proteinExistence type="evidence at transcript level"/>
<dbReference type="InterPro" id="IPR057747">
    <property type="entry name" value="WWC1_hairpin"/>
</dbReference>
<dbReference type="CDD" id="cd00201">
    <property type="entry name" value="WW"/>
    <property type="match status" value="2"/>
</dbReference>
<evidence type="ECO:0000256" key="3">
    <source>
        <dbReference type="ARBA" id="ARBA00022737"/>
    </source>
</evidence>
<feature type="domain" description="WW" evidence="10">
    <location>
        <begin position="15"/>
        <end position="48"/>
    </location>
</feature>
<evidence type="ECO:0000313" key="14">
    <source>
        <dbReference type="ZFIN" id="ZDB-GENE-070209-229"/>
    </source>
</evidence>
<dbReference type="InterPro" id="IPR001202">
    <property type="entry name" value="WW_dom"/>
</dbReference>
<dbReference type="GO" id="GO:0016477">
    <property type="term" value="P:cell migration"/>
    <property type="evidence" value="ECO:0000318"/>
    <property type="project" value="GO_Central"/>
</dbReference>
<feature type="region of interest" description="Disordered" evidence="8">
    <location>
        <begin position="145"/>
        <end position="165"/>
    </location>
</feature>
<dbReference type="PROSITE" id="PS50004">
    <property type="entry name" value="C2"/>
    <property type="match status" value="1"/>
</dbReference>
<dbReference type="InterPro" id="IPR051105">
    <property type="entry name" value="WWC/KIBRA_Hippo_Reg"/>
</dbReference>
<feature type="compositionally biased region" description="Basic and acidic residues" evidence="8">
    <location>
        <begin position="1082"/>
        <end position="1100"/>
    </location>
</feature>
<feature type="region of interest" description="Disordered" evidence="8">
    <location>
        <begin position="808"/>
        <end position="875"/>
    </location>
</feature>
<evidence type="ECO:0000313" key="12">
    <source>
        <dbReference type="Proteomes" id="UP000000437"/>
    </source>
</evidence>
<feature type="coiled-coil region" evidence="7">
    <location>
        <begin position="312"/>
        <end position="396"/>
    </location>
</feature>
<feature type="compositionally biased region" description="Basic and acidic residues" evidence="8">
    <location>
        <begin position="842"/>
        <end position="863"/>
    </location>
</feature>
<dbReference type="PANTHER" id="PTHR14791:SF25">
    <property type="entry name" value="PROTEIN WWC3"/>
    <property type="match status" value="1"/>
</dbReference>
<dbReference type="PROSITE" id="PS01159">
    <property type="entry name" value="WW_DOMAIN_1"/>
    <property type="match status" value="1"/>
</dbReference>
<evidence type="ECO:0000256" key="1">
    <source>
        <dbReference type="ARBA" id="ARBA00004496"/>
    </source>
</evidence>
<evidence type="ECO:0000256" key="7">
    <source>
        <dbReference type="SAM" id="Coils"/>
    </source>
</evidence>
<dbReference type="EMBL" id="BC133077">
    <property type="protein sequence ID" value="AAI33078.1"/>
    <property type="molecule type" value="mRNA"/>
</dbReference>
<organism evidence="11">
    <name type="scientific">Danio rerio</name>
    <name type="common">Zebrafish</name>
    <name type="synonym">Brachydanio rerio</name>
    <dbReference type="NCBI Taxonomy" id="7955"/>
    <lineage>
        <taxon>Eukaryota</taxon>
        <taxon>Metazoa</taxon>
        <taxon>Chordata</taxon>
        <taxon>Craniata</taxon>
        <taxon>Vertebrata</taxon>
        <taxon>Euteleostomi</taxon>
        <taxon>Actinopterygii</taxon>
        <taxon>Neopterygii</taxon>
        <taxon>Teleostei</taxon>
        <taxon>Ostariophysi</taxon>
        <taxon>Cypriniformes</taxon>
        <taxon>Danionidae</taxon>
        <taxon>Danioninae</taxon>
        <taxon>Danio</taxon>
    </lineage>
</organism>
<dbReference type="FunFam" id="2.20.70.10:FF:000001">
    <property type="entry name" value="Membrane-associated guanylate kinase, WW and PDZ domain-containing protein 1"/>
    <property type="match status" value="1"/>
</dbReference>
<dbReference type="ZFIN" id="ZDB-GENE-070209-229">
    <property type="gene designation" value="wwc3"/>
</dbReference>
<protein>
    <submittedName>
        <fullName evidence="13">Protein WWC3</fullName>
    </submittedName>
    <submittedName>
        <fullName evidence="11">Zgc:158241 protein</fullName>
    </submittedName>
</protein>
<dbReference type="Gene3D" id="2.60.40.150">
    <property type="entry name" value="C2 domain"/>
    <property type="match status" value="1"/>
</dbReference>
<reference evidence="11" key="1">
    <citation type="submission" date="2007-02" db="EMBL/GenBank/DDBJ databases">
        <authorList>
            <consortium name="NIH - Zebrafish Gene Collection (ZGC) project"/>
        </authorList>
    </citation>
    <scope>NUCLEOTIDE SEQUENCE [LARGE SCALE MRNA]</scope>
    <source>
        <tissue evidence="11">Embryo</tissue>
    </source>
</reference>
<evidence type="ECO:0000256" key="2">
    <source>
        <dbReference type="ARBA" id="ARBA00022490"/>
    </source>
</evidence>
<dbReference type="GeneID" id="566492"/>